<dbReference type="SUPFAM" id="SSF57756">
    <property type="entry name" value="Retrovirus zinc finger-like domains"/>
    <property type="match status" value="1"/>
</dbReference>
<proteinExistence type="predicted"/>
<dbReference type="KEGG" id="asau:88176225"/>
<dbReference type="Gene3D" id="4.10.60.10">
    <property type="entry name" value="Zinc finger, CCHC-type"/>
    <property type="match status" value="1"/>
</dbReference>
<dbReference type="Proteomes" id="UP001338582">
    <property type="component" value="Chromosome 8"/>
</dbReference>
<evidence type="ECO:0000313" key="4">
    <source>
        <dbReference type="Proteomes" id="UP001338582"/>
    </source>
</evidence>
<dbReference type="RefSeq" id="XP_062880143.1">
    <property type="nucleotide sequence ID" value="XM_063024073.1"/>
</dbReference>
<dbReference type="GO" id="GO:0008270">
    <property type="term" value="F:zinc ion binding"/>
    <property type="evidence" value="ECO:0007669"/>
    <property type="project" value="UniProtKB-KW"/>
</dbReference>
<feature type="domain" description="CCHC-type" evidence="2">
    <location>
        <begin position="355"/>
        <end position="371"/>
    </location>
</feature>
<dbReference type="GO" id="GO:0003676">
    <property type="term" value="F:nucleic acid binding"/>
    <property type="evidence" value="ECO:0007669"/>
    <property type="project" value="InterPro"/>
</dbReference>
<dbReference type="InterPro" id="IPR001878">
    <property type="entry name" value="Znf_CCHC"/>
</dbReference>
<dbReference type="GeneID" id="88176225"/>
<name>A0AAX4HGM9_9ASCO</name>
<protein>
    <recommendedName>
        <fullName evidence="2">CCHC-type domain-containing protein</fullName>
    </recommendedName>
</protein>
<reference evidence="3 4" key="1">
    <citation type="submission" date="2023-10" db="EMBL/GenBank/DDBJ databases">
        <title>Draft Genome Sequence of Candida saopaulonensis from a very Premature Infant with Sepsis.</title>
        <authorList>
            <person name="Ning Y."/>
            <person name="Dai R."/>
            <person name="Xiao M."/>
            <person name="Xu Y."/>
            <person name="Yan Q."/>
            <person name="Zhang L."/>
        </authorList>
    </citation>
    <scope>NUCLEOTIDE SEQUENCE [LARGE SCALE GENOMIC DNA]</scope>
    <source>
        <strain evidence="3 4">19XY460</strain>
    </source>
</reference>
<evidence type="ECO:0000259" key="2">
    <source>
        <dbReference type="PROSITE" id="PS50158"/>
    </source>
</evidence>
<dbReference type="EMBL" id="CP138901">
    <property type="protein sequence ID" value="WPK27767.1"/>
    <property type="molecule type" value="Genomic_DNA"/>
</dbReference>
<keyword evidence="4" id="KW-1185">Reference proteome</keyword>
<keyword evidence="1" id="KW-0863">Zinc-finger</keyword>
<dbReference type="InterPro" id="IPR036875">
    <property type="entry name" value="Znf_CCHC_sf"/>
</dbReference>
<sequence>MNFDPKHSETVWEVTLEEATSRFPFMGLILGKEVVHFYRALFLDFVTPNSIERYEKYIEGDASHEDYPLELNLGCYFRTLPESTWLSHVAHLRRLPVDQLRTFIALKTADPQTHVTLLVDVKEMKRVAQGFKAMGEEMQKYDVEKADAILDALLAGNRPSKEDELWLQQLYTQLIRRVLYTEGTVSELNGELIMTFPPFSPEKQLLHPVLDHLKEAEVESPEIRRRVFYPIYCKFLKGVTVDGIRVKFGKADQNRFPFHFIYPLRLPLTPEQQLDWHLCEFRSEIYLVSEELLVTDPKTRTGSLFGFMTLKNDALPRPSYYSFFGKSTMTVAVPGLTCNHCHRLGHRTSTCPTIRCHRCHNNGHMAKKCRKKRNHPEVFTLDSPSQQRRQARCNITPGQTRLLRRRRSSRLNRSEIESILEK</sequence>
<dbReference type="PROSITE" id="PS50158">
    <property type="entry name" value="ZF_CCHC"/>
    <property type="match status" value="1"/>
</dbReference>
<organism evidence="3 4">
    <name type="scientific">Australozyma saopauloensis</name>
    <dbReference type="NCBI Taxonomy" id="291208"/>
    <lineage>
        <taxon>Eukaryota</taxon>
        <taxon>Fungi</taxon>
        <taxon>Dikarya</taxon>
        <taxon>Ascomycota</taxon>
        <taxon>Saccharomycotina</taxon>
        <taxon>Pichiomycetes</taxon>
        <taxon>Metschnikowiaceae</taxon>
        <taxon>Australozyma</taxon>
    </lineage>
</organism>
<dbReference type="AlphaFoldDB" id="A0AAX4HGM9"/>
<gene>
    <name evidence="3" type="ORF">PUMCH_005167</name>
</gene>
<dbReference type="SMART" id="SM00343">
    <property type="entry name" value="ZnF_C2HC"/>
    <property type="match status" value="2"/>
</dbReference>
<keyword evidence="1" id="KW-0479">Metal-binding</keyword>
<evidence type="ECO:0000313" key="3">
    <source>
        <dbReference type="EMBL" id="WPK27767.1"/>
    </source>
</evidence>
<accession>A0AAX4HGM9</accession>
<keyword evidence="1" id="KW-0862">Zinc</keyword>
<evidence type="ECO:0000256" key="1">
    <source>
        <dbReference type="PROSITE-ProRule" id="PRU00047"/>
    </source>
</evidence>